<proteinExistence type="predicted"/>
<dbReference type="InterPro" id="IPR036271">
    <property type="entry name" value="Tet_transcr_reg_TetR-rel_C_sf"/>
</dbReference>
<accession>Q1CZ00</accession>
<dbReference type="STRING" id="246197.MXAN_6244"/>
<dbReference type="Proteomes" id="UP000002402">
    <property type="component" value="Chromosome"/>
</dbReference>
<dbReference type="HOGENOM" id="CLU_1823281_0_0_7"/>
<dbReference type="EMBL" id="CP000113">
    <property type="protein sequence ID" value="ABF90943.1"/>
    <property type="molecule type" value="Genomic_DNA"/>
</dbReference>
<name>Q1CZ00_MYXXD</name>
<keyword evidence="2" id="KW-1185">Reference proteome</keyword>
<protein>
    <submittedName>
        <fullName evidence="1">Uncharacterized protein</fullName>
    </submittedName>
</protein>
<dbReference type="SUPFAM" id="SSF48498">
    <property type="entry name" value="Tetracyclin repressor-like, C-terminal domain"/>
    <property type="match status" value="1"/>
</dbReference>
<dbReference type="Gene3D" id="1.10.357.10">
    <property type="entry name" value="Tetracycline Repressor, domain 2"/>
    <property type="match status" value="1"/>
</dbReference>
<dbReference type="AlphaFoldDB" id="Q1CZ00"/>
<reference evidence="1 2" key="1">
    <citation type="journal article" date="2006" name="Proc. Natl. Acad. Sci. U.S.A.">
        <title>Evolution of sensory complexity recorded in a myxobacterial genome.</title>
        <authorList>
            <person name="Goldman B.S."/>
            <person name="Nierman W.C."/>
            <person name="Kaiser D."/>
            <person name="Slater S.C."/>
            <person name="Durkin A.S."/>
            <person name="Eisen J.A."/>
            <person name="Ronning C.M."/>
            <person name="Barbazuk W.B."/>
            <person name="Blanchard M."/>
            <person name="Field C."/>
            <person name="Halling C."/>
            <person name="Hinkle G."/>
            <person name="Iartchuk O."/>
            <person name="Kim H.S."/>
            <person name="Mackenzie C."/>
            <person name="Madupu R."/>
            <person name="Miller N."/>
            <person name="Shvartsbeyn A."/>
            <person name="Sullivan S.A."/>
            <person name="Vaudin M."/>
            <person name="Wiegand R."/>
            <person name="Kaplan H.B."/>
        </authorList>
    </citation>
    <scope>NUCLEOTIDE SEQUENCE [LARGE SCALE GENOMIC DNA]</scope>
    <source>
        <strain evidence="2">DK1622</strain>
    </source>
</reference>
<dbReference type="EnsemblBacteria" id="ABF90943">
    <property type="protein sequence ID" value="ABF90943"/>
    <property type="gene ID" value="MXAN_6244"/>
</dbReference>
<gene>
    <name evidence="1" type="ordered locus">MXAN_6244</name>
</gene>
<evidence type="ECO:0000313" key="2">
    <source>
        <dbReference type="Proteomes" id="UP000002402"/>
    </source>
</evidence>
<sequence>MGNVDRVSVVHSVRLQAHGAGSFRSPCRLTGWGWIQYSTAGCSPVGWACFPRNWRCPAPPCVRRVKATWRPGSALLTEAKRLHPPRVGFDPDAVAWMLYSTWQGSMLVGKTRQRPEMVIENLRQMRTYFQAIQARLTPGAS</sequence>
<evidence type="ECO:0000313" key="1">
    <source>
        <dbReference type="EMBL" id="ABF90943.1"/>
    </source>
</evidence>
<dbReference type="KEGG" id="mxa:MXAN_6244"/>
<organism evidence="1 2">
    <name type="scientific">Myxococcus xanthus (strain DK1622)</name>
    <dbReference type="NCBI Taxonomy" id="246197"/>
    <lineage>
        <taxon>Bacteria</taxon>
        <taxon>Pseudomonadati</taxon>
        <taxon>Myxococcota</taxon>
        <taxon>Myxococcia</taxon>
        <taxon>Myxococcales</taxon>
        <taxon>Cystobacterineae</taxon>
        <taxon>Myxococcaceae</taxon>
        <taxon>Myxococcus</taxon>
    </lineage>
</organism>